<organism evidence="2 3">
    <name type="scientific">Humicola insolens</name>
    <name type="common">Soft-rot fungus</name>
    <dbReference type="NCBI Taxonomy" id="85995"/>
    <lineage>
        <taxon>Eukaryota</taxon>
        <taxon>Fungi</taxon>
        <taxon>Dikarya</taxon>
        <taxon>Ascomycota</taxon>
        <taxon>Pezizomycotina</taxon>
        <taxon>Sordariomycetes</taxon>
        <taxon>Sordariomycetidae</taxon>
        <taxon>Sordariales</taxon>
        <taxon>Chaetomiaceae</taxon>
        <taxon>Mycothermus</taxon>
    </lineage>
</organism>
<dbReference type="Proteomes" id="UP001583172">
    <property type="component" value="Unassembled WGS sequence"/>
</dbReference>
<proteinExistence type="predicted"/>
<gene>
    <name evidence="2" type="ORF">VTJ49DRAFT_5016</name>
</gene>
<dbReference type="InterPro" id="IPR039713">
    <property type="entry name" value="At2g23090-like"/>
</dbReference>
<feature type="compositionally biased region" description="Low complexity" evidence="1">
    <location>
        <begin position="125"/>
        <end position="146"/>
    </location>
</feature>
<comment type="caution">
    <text evidence="2">The sequence shown here is derived from an EMBL/GenBank/DDBJ whole genome shotgun (WGS) entry which is preliminary data.</text>
</comment>
<evidence type="ECO:0000313" key="3">
    <source>
        <dbReference type="Proteomes" id="UP001583172"/>
    </source>
</evidence>
<accession>A0ABR3VL90</accession>
<reference evidence="2 3" key="1">
    <citation type="journal article" date="2024" name="Commun. Biol.">
        <title>Comparative genomic analysis of thermophilic fungi reveals convergent evolutionary adaptations and gene losses.</title>
        <authorList>
            <person name="Steindorff A.S."/>
            <person name="Aguilar-Pontes M.V."/>
            <person name="Robinson A.J."/>
            <person name="Andreopoulos B."/>
            <person name="LaButti K."/>
            <person name="Kuo A."/>
            <person name="Mondo S."/>
            <person name="Riley R."/>
            <person name="Otillar R."/>
            <person name="Haridas S."/>
            <person name="Lipzen A."/>
            <person name="Grimwood J."/>
            <person name="Schmutz J."/>
            <person name="Clum A."/>
            <person name="Reid I.D."/>
            <person name="Moisan M.C."/>
            <person name="Butler G."/>
            <person name="Nguyen T.T.M."/>
            <person name="Dewar K."/>
            <person name="Conant G."/>
            <person name="Drula E."/>
            <person name="Henrissat B."/>
            <person name="Hansel C."/>
            <person name="Singer S."/>
            <person name="Hutchinson M.I."/>
            <person name="de Vries R.P."/>
            <person name="Natvig D.O."/>
            <person name="Powell A.J."/>
            <person name="Tsang A."/>
            <person name="Grigoriev I.V."/>
        </authorList>
    </citation>
    <scope>NUCLEOTIDE SEQUENCE [LARGE SCALE GENOMIC DNA]</scope>
    <source>
        <strain evidence="2 3">CBS 620.91</strain>
    </source>
</reference>
<dbReference type="PANTHER" id="PTHR33788:SF1">
    <property type="entry name" value="ZINC-BINDING PROTEIN"/>
    <property type="match status" value="1"/>
</dbReference>
<dbReference type="PANTHER" id="PTHR33788">
    <property type="entry name" value="OS07G0114300 PROTEIN"/>
    <property type="match status" value="1"/>
</dbReference>
<keyword evidence="3" id="KW-1185">Reference proteome</keyword>
<evidence type="ECO:0000313" key="2">
    <source>
        <dbReference type="EMBL" id="KAL1842540.1"/>
    </source>
</evidence>
<dbReference type="SUPFAM" id="SSF118359">
    <property type="entry name" value="Expressed protein At2g23090/F21P24.15"/>
    <property type="match status" value="1"/>
</dbReference>
<feature type="region of interest" description="Disordered" evidence="1">
    <location>
        <begin position="125"/>
        <end position="161"/>
    </location>
</feature>
<dbReference type="EMBL" id="JAZGSY010000040">
    <property type="protein sequence ID" value="KAL1842540.1"/>
    <property type="molecule type" value="Genomic_DNA"/>
</dbReference>
<dbReference type="InterPro" id="IPR026939">
    <property type="entry name" value="ZNF706/At2g23090_sf"/>
</dbReference>
<evidence type="ECO:0000256" key="1">
    <source>
        <dbReference type="SAM" id="MobiDB-lite"/>
    </source>
</evidence>
<sequence length="161" mass="17692">MPEVHRRWPSMDWIGSVSGRFGDICHASRTDHLRQGAKAAQKRARNQQKNAPKAGSQLKSNAAAMTIICNVCKQTFLSTSREPVYASYLAPLQHRTTAMSFSPEMDDSIGSCLVVDNLHPSYTLTGSLSTPSTSTTRPFRSASPTSSLPPPRNELRDCITR</sequence>
<name>A0ABR3VL90_HUMIN</name>
<protein>
    <submittedName>
        <fullName evidence="2">Uncharacterized protein</fullName>
    </submittedName>
</protein>
<feature type="region of interest" description="Disordered" evidence="1">
    <location>
        <begin position="37"/>
        <end position="57"/>
    </location>
</feature>
<dbReference type="Gene3D" id="4.10.1050.10">
    <property type="entry name" value="At2g23090-like"/>
    <property type="match status" value="1"/>
</dbReference>